<keyword evidence="3" id="KW-1185">Reference proteome</keyword>
<dbReference type="InterPro" id="IPR002818">
    <property type="entry name" value="DJ-1/PfpI"/>
</dbReference>
<evidence type="ECO:0000313" key="3">
    <source>
        <dbReference type="Proteomes" id="UP000677244"/>
    </source>
</evidence>
<proteinExistence type="predicted"/>
<dbReference type="RefSeq" id="WP_209141087.1">
    <property type="nucleotide sequence ID" value="NZ_JAGHKO010000005.1"/>
</dbReference>
<feature type="domain" description="DJ-1/PfpI" evidence="1">
    <location>
        <begin position="11"/>
        <end position="66"/>
    </location>
</feature>
<dbReference type="EMBL" id="JAGHKO010000005">
    <property type="protein sequence ID" value="MBO9203031.1"/>
    <property type="molecule type" value="Genomic_DNA"/>
</dbReference>
<comment type="caution">
    <text evidence="2">The sequence shown here is derived from an EMBL/GenBank/DDBJ whole genome shotgun (WGS) entry which is preliminary data.</text>
</comment>
<dbReference type="Pfam" id="PF01965">
    <property type="entry name" value="DJ-1_PfpI"/>
    <property type="match status" value="1"/>
</dbReference>
<evidence type="ECO:0000313" key="2">
    <source>
        <dbReference type="EMBL" id="MBO9203031.1"/>
    </source>
</evidence>
<dbReference type="InterPro" id="IPR029062">
    <property type="entry name" value="Class_I_gatase-like"/>
</dbReference>
<reference evidence="2 3" key="1">
    <citation type="submission" date="2021-03" db="EMBL/GenBank/DDBJ databases">
        <title>Assistant Professor.</title>
        <authorList>
            <person name="Huq M.A."/>
        </authorList>
    </citation>
    <scope>NUCLEOTIDE SEQUENCE [LARGE SCALE GENOMIC DNA]</scope>
    <source>
        <strain evidence="2 3">MAH-29</strain>
    </source>
</reference>
<organism evidence="2 3">
    <name type="scientific">Niastella soli</name>
    <dbReference type="NCBI Taxonomy" id="2821487"/>
    <lineage>
        <taxon>Bacteria</taxon>
        <taxon>Pseudomonadati</taxon>
        <taxon>Bacteroidota</taxon>
        <taxon>Chitinophagia</taxon>
        <taxon>Chitinophagales</taxon>
        <taxon>Chitinophagaceae</taxon>
        <taxon>Niastella</taxon>
    </lineage>
</organism>
<accession>A0ABS3YYN2</accession>
<protein>
    <submittedName>
        <fullName evidence="2">DJ-1/PfpI family protein</fullName>
    </submittedName>
</protein>
<sequence>MIDLVKAFDSDNKIVKGKETTSWWSMMVDLKNAGSIVKDQPVVKSKNLITSRASIDLAPFTTKIINALKK</sequence>
<name>A0ABS3YYN2_9BACT</name>
<dbReference type="Proteomes" id="UP000677244">
    <property type="component" value="Unassembled WGS sequence"/>
</dbReference>
<dbReference type="SUPFAM" id="SSF52317">
    <property type="entry name" value="Class I glutamine amidotransferase-like"/>
    <property type="match status" value="1"/>
</dbReference>
<gene>
    <name evidence="2" type="ORF">J7I42_22255</name>
</gene>
<dbReference type="Gene3D" id="3.40.50.880">
    <property type="match status" value="1"/>
</dbReference>
<evidence type="ECO:0000259" key="1">
    <source>
        <dbReference type="Pfam" id="PF01965"/>
    </source>
</evidence>